<reference evidence="2" key="2">
    <citation type="journal article" date="2021" name="PeerJ">
        <title>Extensive microbial diversity within the chicken gut microbiome revealed by metagenomics and culture.</title>
        <authorList>
            <person name="Gilroy R."/>
            <person name="Ravi A."/>
            <person name="Getino M."/>
            <person name="Pursley I."/>
            <person name="Horton D.L."/>
            <person name="Alikhan N.F."/>
            <person name="Baker D."/>
            <person name="Gharbi K."/>
            <person name="Hall N."/>
            <person name="Watson M."/>
            <person name="Adriaenssens E.M."/>
            <person name="Foster-Nyarko E."/>
            <person name="Jarju S."/>
            <person name="Secka A."/>
            <person name="Antonio M."/>
            <person name="Oren A."/>
            <person name="Chaudhuri R.R."/>
            <person name="La Ragione R."/>
            <person name="Hildebrand F."/>
            <person name="Pallen M.J."/>
        </authorList>
    </citation>
    <scope>NUCLEOTIDE SEQUENCE</scope>
    <source>
        <strain evidence="2">ChiSxjej1B13-7958</strain>
    </source>
</reference>
<dbReference type="EMBL" id="DVGZ01000103">
    <property type="protein sequence ID" value="HIR47844.1"/>
    <property type="molecule type" value="Genomic_DNA"/>
</dbReference>
<sequence>MFGVSSIGAYRAYAYSYGSLNAQGVSKGTEAIDRVAPAQTTPVPPVSKTAPVQRGVSQPAAQDDGPLSFVREGADFTAMAVRGRIQYAEDGASQGGMPAENVTAEAAEETKSPQEVMEEGECQTCKERKYQDGSNDPGVSFKTPSRIAPEQAAAVVRGHEQEHVVREQAQARRENREVVSQSVTLHTAICPECGKAYVSGGTTRTTTRADSVSKLFEQQQEQPSLFQSVA</sequence>
<evidence type="ECO:0000256" key="1">
    <source>
        <dbReference type="SAM" id="MobiDB-lite"/>
    </source>
</evidence>
<organism evidence="2 3">
    <name type="scientific">Candidatus Caccousia avicola</name>
    <dbReference type="NCBI Taxonomy" id="2840721"/>
    <lineage>
        <taxon>Bacteria</taxon>
        <taxon>Bacillati</taxon>
        <taxon>Bacillota</taxon>
        <taxon>Clostridia</taxon>
        <taxon>Eubacteriales</taxon>
        <taxon>Oscillospiraceae</taxon>
        <taxon>Oscillospiraceae incertae sedis</taxon>
        <taxon>Candidatus Caccousia</taxon>
    </lineage>
</organism>
<name>A0A9D1ANW2_9FIRM</name>
<feature type="region of interest" description="Disordered" evidence="1">
    <location>
        <begin position="90"/>
        <end position="145"/>
    </location>
</feature>
<gene>
    <name evidence="2" type="ORF">IAB89_09370</name>
</gene>
<evidence type="ECO:0000313" key="3">
    <source>
        <dbReference type="Proteomes" id="UP000824242"/>
    </source>
</evidence>
<comment type="caution">
    <text evidence="2">The sequence shown here is derived from an EMBL/GenBank/DDBJ whole genome shotgun (WGS) entry which is preliminary data.</text>
</comment>
<dbReference type="AlphaFoldDB" id="A0A9D1ANW2"/>
<proteinExistence type="predicted"/>
<dbReference type="Proteomes" id="UP000824242">
    <property type="component" value="Unassembled WGS sequence"/>
</dbReference>
<feature type="region of interest" description="Disordered" evidence="1">
    <location>
        <begin position="36"/>
        <end position="68"/>
    </location>
</feature>
<evidence type="ECO:0000313" key="2">
    <source>
        <dbReference type="EMBL" id="HIR47844.1"/>
    </source>
</evidence>
<reference evidence="2" key="1">
    <citation type="submission" date="2020-10" db="EMBL/GenBank/DDBJ databases">
        <authorList>
            <person name="Gilroy R."/>
        </authorList>
    </citation>
    <scope>NUCLEOTIDE SEQUENCE</scope>
    <source>
        <strain evidence="2">ChiSxjej1B13-7958</strain>
    </source>
</reference>
<accession>A0A9D1ANW2</accession>
<protein>
    <submittedName>
        <fullName evidence="2">Uncharacterized protein</fullName>
    </submittedName>
</protein>